<evidence type="ECO:0000313" key="2">
    <source>
        <dbReference type="EMBL" id="KIO21057.1"/>
    </source>
</evidence>
<feature type="region of interest" description="Disordered" evidence="1">
    <location>
        <begin position="17"/>
        <end position="36"/>
    </location>
</feature>
<protein>
    <submittedName>
        <fullName evidence="2">Uncharacterized protein</fullName>
    </submittedName>
</protein>
<dbReference type="EMBL" id="KN823151">
    <property type="protein sequence ID" value="KIO21057.1"/>
    <property type="molecule type" value="Genomic_DNA"/>
</dbReference>
<gene>
    <name evidence="2" type="ORF">M407DRAFT_29321</name>
</gene>
<evidence type="ECO:0000313" key="3">
    <source>
        <dbReference type="Proteomes" id="UP000054248"/>
    </source>
</evidence>
<organism evidence="2 3">
    <name type="scientific">Tulasnella calospora MUT 4182</name>
    <dbReference type="NCBI Taxonomy" id="1051891"/>
    <lineage>
        <taxon>Eukaryota</taxon>
        <taxon>Fungi</taxon>
        <taxon>Dikarya</taxon>
        <taxon>Basidiomycota</taxon>
        <taxon>Agaricomycotina</taxon>
        <taxon>Agaricomycetes</taxon>
        <taxon>Cantharellales</taxon>
        <taxon>Tulasnellaceae</taxon>
        <taxon>Tulasnella</taxon>
    </lineage>
</organism>
<keyword evidence="3" id="KW-1185">Reference proteome</keyword>
<dbReference type="AlphaFoldDB" id="A0A0C3LHZ1"/>
<accession>A0A0C3LHZ1</accession>
<proteinExistence type="predicted"/>
<feature type="region of interest" description="Disordered" evidence="1">
    <location>
        <begin position="98"/>
        <end position="122"/>
    </location>
</feature>
<dbReference type="Proteomes" id="UP000054248">
    <property type="component" value="Unassembled WGS sequence"/>
</dbReference>
<reference evidence="3" key="2">
    <citation type="submission" date="2015-01" db="EMBL/GenBank/DDBJ databases">
        <title>Evolutionary Origins and Diversification of the Mycorrhizal Mutualists.</title>
        <authorList>
            <consortium name="DOE Joint Genome Institute"/>
            <consortium name="Mycorrhizal Genomics Consortium"/>
            <person name="Kohler A."/>
            <person name="Kuo A."/>
            <person name="Nagy L.G."/>
            <person name="Floudas D."/>
            <person name="Copeland A."/>
            <person name="Barry K.W."/>
            <person name="Cichocki N."/>
            <person name="Veneault-Fourrey C."/>
            <person name="LaButti K."/>
            <person name="Lindquist E.A."/>
            <person name="Lipzen A."/>
            <person name="Lundell T."/>
            <person name="Morin E."/>
            <person name="Murat C."/>
            <person name="Riley R."/>
            <person name="Ohm R."/>
            <person name="Sun H."/>
            <person name="Tunlid A."/>
            <person name="Henrissat B."/>
            <person name="Grigoriev I.V."/>
            <person name="Hibbett D.S."/>
            <person name="Martin F."/>
        </authorList>
    </citation>
    <scope>NUCLEOTIDE SEQUENCE [LARGE SCALE GENOMIC DNA]</scope>
    <source>
        <strain evidence="3">MUT 4182</strain>
    </source>
</reference>
<dbReference type="HOGENOM" id="CLU_2028427_0_0_1"/>
<reference evidence="2 3" key="1">
    <citation type="submission" date="2014-04" db="EMBL/GenBank/DDBJ databases">
        <authorList>
            <consortium name="DOE Joint Genome Institute"/>
            <person name="Kuo A."/>
            <person name="Girlanda M."/>
            <person name="Perotto S."/>
            <person name="Kohler A."/>
            <person name="Nagy L.G."/>
            <person name="Floudas D."/>
            <person name="Copeland A."/>
            <person name="Barry K.W."/>
            <person name="Cichocki N."/>
            <person name="Veneault-Fourrey C."/>
            <person name="LaButti K."/>
            <person name="Lindquist E.A."/>
            <person name="Lipzen A."/>
            <person name="Lundell T."/>
            <person name="Morin E."/>
            <person name="Murat C."/>
            <person name="Sun H."/>
            <person name="Tunlid A."/>
            <person name="Henrissat B."/>
            <person name="Grigoriev I.V."/>
            <person name="Hibbett D.S."/>
            <person name="Martin F."/>
            <person name="Nordberg H.P."/>
            <person name="Cantor M.N."/>
            <person name="Hua S.X."/>
        </authorList>
    </citation>
    <scope>NUCLEOTIDE SEQUENCE [LARGE SCALE GENOMIC DNA]</scope>
    <source>
        <strain evidence="2 3">MUT 4182</strain>
    </source>
</reference>
<sequence>MPDKILVFASENDLVTAAPPPGECDMPFDNQSRGKENIAKPTELKVPGNIIRMSGPDIPSIVPRQGALLRIEGREPPLRRSHPHVCPDLPQAFSRLISPTREFPSPDASTSPEHRPHFNFTK</sequence>
<name>A0A0C3LHZ1_9AGAM</name>
<evidence type="ECO:0000256" key="1">
    <source>
        <dbReference type="SAM" id="MobiDB-lite"/>
    </source>
</evidence>